<feature type="region of interest" description="Disordered" evidence="1">
    <location>
        <begin position="1"/>
        <end position="25"/>
    </location>
</feature>
<accession>A0ABR2EF05</accession>
<dbReference type="EMBL" id="JBBPBM010000015">
    <property type="protein sequence ID" value="KAK8559234.1"/>
    <property type="molecule type" value="Genomic_DNA"/>
</dbReference>
<evidence type="ECO:0000256" key="1">
    <source>
        <dbReference type="SAM" id="MobiDB-lite"/>
    </source>
</evidence>
<proteinExistence type="predicted"/>
<reference evidence="2 3" key="1">
    <citation type="journal article" date="2024" name="G3 (Bethesda)">
        <title>Genome assembly of Hibiscus sabdariffa L. provides insights into metabolisms of medicinal natural products.</title>
        <authorList>
            <person name="Kim T."/>
        </authorList>
    </citation>
    <scope>NUCLEOTIDE SEQUENCE [LARGE SCALE GENOMIC DNA]</scope>
    <source>
        <strain evidence="2">TK-2024</strain>
        <tissue evidence="2">Old leaves</tissue>
    </source>
</reference>
<organism evidence="2 3">
    <name type="scientific">Hibiscus sabdariffa</name>
    <name type="common">roselle</name>
    <dbReference type="NCBI Taxonomy" id="183260"/>
    <lineage>
        <taxon>Eukaryota</taxon>
        <taxon>Viridiplantae</taxon>
        <taxon>Streptophyta</taxon>
        <taxon>Embryophyta</taxon>
        <taxon>Tracheophyta</taxon>
        <taxon>Spermatophyta</taxon>
        <taxon>Magnoliopsida</taxon>
        <taxon>eudicotyledons</taxon>
        <taxon>Gunneridae</taxon>
        <taxon>Pentapetalae</taxon>
        <taxon>rosids</taxon>
        <taxon>malvids</taxon>
        <taxon>Malvales</taxon>
        <taxon>Malvaceae</taxon>
        <taxon>Malvoideae</taxon>
        <taxon>Hibiscus</taxon>
    </lineage>
</organism>
<gene>
    <name evidence="2" type="ORF">V6N12_042516</name>
</gene>
<dbReference type="Proteomes" id="UP001472677">
    <property type="component" value="Unassembled WGS sequence"/>
</dbReference>
<keyword evidence="3" id="KW-1185">Reference proteome</keyword>
<comment type="caution">
    <text evidence="2">The sequence shown here is derived from an EMBL/GenBank/DDBJ whole genome shotgun (WGS) entry which is preliminary data.</text>
</comment>
<evidence type="ECO:0000313" key="3">
    <source>
        <dbReference type="Proteomes" id="UP001472677"/>
    </source>
</evidence>
<evidence type="ECO:0000313" key="2">
    <source>
        <dbReference type="EMBL" id="KAK8559234.1"/>
    </source>
</evidence>
<name>A0ABR2EF05_9ROSI</name>
<protein>
    <submittedName>
        <fullName evidence="2">Uncharacterized protein</fullName>
    </submittedName>
</protein>
<sequence>MFEGGPWRGWLAGASTQGDRGCREESWIGGSDEGLQCRPTSAATRPWRGLHLGAAAPMLGFHSPMMRHHRVRLCRPRPRPGGAGPWPPWDAKRMGRNLRRCPLVVIRWSGSDGTVVLCSSDDGSFLPIRDHHKGR</sequence>